<dbReference type="Proteomes" id="UP000515153">
    <property type="component" value="Unplaced"/>
</dbReference>
<feature type="compositionally biased region" description="Polar residues" evidence="1">
    <location>
        <begin position="430"/>
        <end position="447"/>
    </location>
</feature>
<feature type="region of interest" description="Disordered" evidence="1">
    <location>
        <begin position="363"/>
        <end position="453"/>
    </location>
</feature>
<name>A0A6P8B945_PYRGI</name>
<sequence>MEQRPVQPMNCNGTRRRPQALQPRTGRRSRPVRLGRAGLGPGRLRPVRCLVYRRTNTLLQVLAVVHGGVPPLLLLLLLRHRSRAVAAPNLRDRENGLPPVLALVARGRVSETASDERALRPPVPDAGDVPVDGVRCGVAVQLVAHVDELLHAADVDVVDAAEVEDYGLERGQVRVLARDVQVPAAALRLLQLALRRTRVVPRPVARTGVLGQVRAARVRKHVPRQVLERVRGVGVTEPFGEAVDEDARVGALDLDVRVGAVAVVDGQEDVSGRGAAGAGCALAKGAVLAVIVADDPVVEDRVHPDGAEEAAARLEDAAEEDRRRDGYGGVDAVFDGGEDGDDDTDKEYHYFDRRHAPELVQGIRGRDQITDGVDNDGSERCTGDVEKDGWQDVDGQQHHDGSDDSRKRRLGDGDVLYQKNNNGGGEIAGQCTNNSSFHDGRITNTVLSVPKKK</sequence>
<accession>A0A6P8B945</accession>
<evidence type="ECO:0000256" key="1">
    <source>
        <dbReference type="SAM" id="MobiDB-lite"/>
    </source>
</evidence>
<evidence type="ECO:0000313" key="2">
    <source>
        <dbReference type="Proteomes" id="UP000515153"/>
    </source>
</evidence>
<feature type="compositionally biased region" description="Basic and acidic residues" evidence="1">
    <location>
        <begin position="314"/>
        <end position="326"/>
    </location>
</feature>
<dbReference type="RefSeq" id="XP_030983710.1">
    <property type="nucleotide sequence ID" value="XM_031122978.1"/>
</dbReference>
<reference evidence="3" key="3">
    <citation type="submission" date="2025-08" db="UniProtKB">
        <authorList>
            <consortium name="RefSeq"/>
        </authorList>
    </citation>
    <scope>IDENTIFICATION</scope>
    <source>
        <strain evidence="3">NI907</strain>
    </source>
</reference>
<reference evidence="3" key="2">
    <citation type="submission" date="2019-10" db="EMBL/GenBank/DDBJ databases">
        <authorList>
            <consortium name="NCBI Genome Project"/>
        </authorList>
    </citation>
    <scope>NUCLEOTIDE SEQUENCE</scope>
    <source>
        <strain evidence="3">NI907</strain>
    </source>
</reference>
<gene>
    <name evidence="3" type="ORF">PgNI_02921</name>
</gene>
<dbReference type="AlphaFoldDB" id="A0A6P8B945"/>
<protein>
    <submittedName>
        <fullName evidence="3">Uncharacterized protein</fullName>
    </submittedName>
</protein>
<feature type="region of interest" description="Disordered" evidence="1">
    <location>
        <begin position="314"/>
        <end position="346"/>
    </location>
</feature>
<dbReference type="GeneID" id="41957889"/>
<proteinExistence type="predicted"/>
<feature type="region of interest" description="Disordered" evidence="1">
    <location>
        <begin position="1"/>
        <end position="38"/>
    </location>
</feature>
<evidence type="ECO:0000313" key="3">
    <source>
        <dbReference type="RefSeq" id="XP_030983710.1"/>
    </source>
</evidence>
<organism evidence="2 3">
    <name type="scientific">Pyricularia grisea</name>
    <name type="common">Crabgrass-specific blast fungus</name>
    <name type="synonym">Magnaporthe grisea</name>
    <dbReference type="NCBI Taxonomy" id="148305"/>
    <lineage>
        <taxon>Eukaryota</taxon>
        <taxon>Fungi</taxon>
        <taxon>Dikarya</taxon>
        <taxon>Ascomycota</taxon>
        <taxon>Pezizomycotina</taxon>
        <taxon>Sordariomycetes</taxon>
        <taxon>Sordariomycetidae</taxon>
        <taxon>Magnaporthales</taxon>
        <taxon>Pyriculariaceae</taxon>
        <taxon>Pyricularia</taxon>
    </lineage>
</organism>
<reference evidence="3" key="1">
    <citation type="journal article" date="2019" name="Mol. Biol. Evol.">
        <title>Blast fungal genomes show frequent chromosomal changes, gene gains and losses, and effector gene turnover.</title>
        <authorList>
            <person name="Gomez Luciano L.B."/>
            <person name="Jason Tsai I."/>
            <person name="Chuma I."/>
            <person name="Tosa Y."/>
            <person name="Chen Y.H."/>
            <person name="Li J.Y."/>
            <person name="Li M.Y."/>
            <person name="Jade Lu M.Y."/>
            <person name="Nakayashiki H."/>
            <person name="Li W.H."/>
        </authorList>
    </citation>
    <scope>NUCLEOTIDE SEQUENCE</scope>
    <source>
        <strain evidence="3">NI907</strain>
    </source>
</reference>
<feature type="compositionally biased region" description="Basic and acidic residues" evidence="1">
    <location>
        <begin position="377"/>
        <end position="412"/>
    </location>
</feature>
<keyword evidence="2" id="KW-1185">Reference proteome</keyword>
<feature type="compositionally biased region" description="Acidic residues" evidence="1">
    <location>
        <begin position="336"/>
        <end position="345"/>
    </location>
</feature>
<dbReference type="KEGG" id="pgri:PgNI_02921"/>